<keyword evidence="4" id="KW-1185">Reference proteome</keyword>
<dbReference type="GO" id="GO:0016787">
    <property type="term" value="F:hydrolase activity"/>
    <property type="evidence" value="ECO:0007669"/>
    <property type="project" value="UniProtKB-KW"/>
</dbReference>
<dbReference type="Gene3D" id="1.50.10.10">
    <property type="match status" value="1"/>
</dbReference>
<evidence type="ECO:0000313" key="3">
    <source>
        <dbReference type="EMBL" id="MDT0483133.1"/>
    </source>
</evidence>
<keyword evidence="3" id="KW-0378">Hydrolase</keyword>
<feature type="domain" description="Trehalase-like N-terminal" evidence="2">
    <location>
        <begin position="4"/>
        <end position="143"/>
    </location>
</feature>
<dbReference type="InterPro" id="IPR012341">
    <property type="entry name" value="6hp_glycosidase-like_sf"/>
</dbReference>
<accession>A0ABU2VCP9</accession>
<reference evidence="4" key="1">
    <citation type="submission" date="2023-07" db="EMBL/GenBank/DDBJ databases">
        <title>30 novel species of actinomycetes from the DSMZ collection.</title>
        <authorList>
            <person name="Nouioui I."/>
        </authorList>
    </citation>
    <scope>NUCLEOTIDE SEQUENCE [LARGE SCALE GENOMIC DNA]</scope>
    <source>
        <strain evidence="4">DSM 41640</strain>
    </source>
</reference>
<dbReference type="PANTHER" id="PTHR31616">
    <property type="entry name" value="TREHALASE"/>
    <property type="match status" value="1"/>
</dbReference>
<sequence>MNASPLIENHGLIGDLQTAALVTTDGTIDWFCCPRFDSPSVFGALLDWEKGGHFTVRPAGTTFATKQLYFPDTAILVTRFMTESGTGEVVDFMPVTGAVATDRHRLVRMLRCVRGSMTFEGDIAPRFDYGRAPHELRITEHGAVFTSEGLELAVHAVREPEDERLLNLLSGDSDLHFTLRLRAGQQRGVVLESSPDGPPHEIRVAEFQQLYEETIRFWRSWLAQSRYSGRWREAVERSAVTLKLMTYAPSGALVAAPTAGLPEQLGGERNWDYRFTWIRDASFSVYALLGLGFKEEASAFISWLRDRVREEVGADADTGPLNIMYRVDGSSDLVEETLEHWAGYEGSAPVRIGNGAASQMQLDIYGEALDSIYFAHQHGIQLDTKGWTALHTLLDWLVDHWDQPGEGLWETRGGRKDFTYGRVMSWVAFDRALRLSSASGRPAARGRWATERDRVYEQVLAQGWDPKREAFVQHYGSDVLDSSLLRMPTVGFITPDDPMWTSTLEAMDGELVSDSLVYRYNPEASPDGLRGSEGTFSLCTFMYVDALARAGRIDQARLVLEKMLTYANHLGLYSEEIDLTGRQLGNFPQAFTHLAFIDAAITLDAHLNQAREGGTARERSPGRLTA</sequence>
<evidence type="ECO:0000313" key="4">
    <source>
        <dbReference type="Proteomes" id="UP001183824"/>
    </source>
</evidence>
<dbReference type="InterPro" id="IPR008928">
    <property type="entry name" value="6-hairpin_glycosidase_sf"/>
</dbReference>
<gene>
    <name evidence="3" type="ORF">RNB18_23505</name>
</gene>
<dbReference type="InterPro" id="IPR011613">
    <property type="entry name" value="GH15-like"/>
</dbReference>
<proteinExistence type="predicted"/>
<organism evidence="3 4">
    <name type="scientific">Streptomyces doebereineriae</name>
    <dbReference type="NCBI Taxonomy" id="3075528"/>
    <lineage>
        <taxon>Bacteria</taxon>
        <taxon>Bacillati</taxon>
        <taxon>Actinomycetota</taxon>
        <taxon>Actinomycetes</taxon>
        <taxon>Kitasatosporales</taxon>
        <taxon>Streptomycetaceae</taxon>
        <taxon>Streptomyces</taxon>
    </lineage>
</organism>
<protein>
    <submittedName>
        <fullName evidence="3">Glycoside hydrolase family 15 protein</fullName>
    </submittedName>
</protein>
<name>A0ABU2VCP9_9ACTN</name>
<comment type="caution">
    <text evidence="3">The sequence shown here is derived from an EMBL/GenBank/DDBJ whole genome shotgun (WGS) entry which is preliminary data.</text>
</comment>
<evidence type="ECO:0000259" key="1">
    <source>
        <dbReference type="Pfam" id="PF00723"/>
    </source>
</evidence>
<dbReference type="Proteomes" id="UP001183824">
    <property type="component" value="Unassembled WGS sequence"/>
</dbReference>
<dbReference type="PANTHER" id="PTHR31616:SF0">
    <property type="entry name" value="GLUCAN 1,4-ALPHA-GLUCOSIDASE"/>
    <property type="match status" value="1"/>
</dbReference>
<dbReference type="SUPFAM" id="SSF48208">
    <property type="entry name" value="Six-hairpin glycosidases"/>
    <property type="match status" value="1"/>
</dbReference>
<dbReference type="InterPro" id="IPR045582">
    <property type="entry name" value="Trehalase-like_N"/>
</dbReference>
<dbReference type="Pfam" id="PF19291">
    <property type="entry name" value="TREH_N"/>
    <property type="match status" value="1"/>
</dbReference>
<feature type="domain" description="GH15-like" evidence="1">
    <location>
        <begin position="232"/>
        <end position="600"/>
    </location>
</feature>
<dbReference type="EMBL" id="JAVREZ010000008">
    <property type="protein sequence ID" value="MDT0483133.1"/>
    <property type="molecule type" value="Genomic_DNA"/>
</dbReference>
<dbReference type="Pfam" id="PF00723">
    <property type="entry name" value="Glyco_hydro_15"/>
    <property type="match status" value="1"/>
</dbReference>
<evidence type="ECO:0000259" key="2">
    <source>
        <dbReference type="Pfam" id="PF19291"/>
    </source>
</evidence>
<dbReference type="RefSeq" id="WP_311716084.1">
    <property type="nucleotide sequence ID" value="NZ_JAVREZ010000008.1"/>
</dbReference>